<dbReference type="Proteomes" id="UP000044377">
    <property type="component" value="Unassembled WGS sequence"/>
</dbReference>
<keyword evidence="1" id="KW-0812">Transmembrane</keyword>
<keyword evidence="1" id="KW-1133">Transmembrane helix</keyword>
<evidence type="ECO:0000256" key="1">
    <source>
        <dbReference type="SAM" id="Phobius"/>
    </source>
</evidence>
<dbReference type="EMBL" id="CGIG01000001">
    <property type="protein sequence ID" value="CPR21367.1"/>
    <property type="molecule type" value="Genomic_DNA"/>
</dbReference>
<gene>
    <name evidence="2" type="ORF">BN1221_04845c</name>
</gene>
<sequence length="61" mass="7375">MLFIHIHDVPEYTGLTLRDNRQLNIVFYDISLTLMSFSACYTGYHYPENFFQQRKDKIKIK</sequence>
<organism evidence="2 3">
    <name type="scientific">Brenneria goodwinii</name>
    <dbReference type="NCBI Taxonomy" id="1109412"/>
    <lineage>
        <taxon>Bacteria</taxon>
        <taxon>Pseudomonadati</taxon>
        <taxon>Pseudomonadota</taxon>
        <taxon>Gammaproteobacteria</taxon>
        <taxon>Enterobacterales</taxon>
        <taxon>Pectobacteriaceae</taxon>
        <taxon>Brenneria</taxon>
    </lineage>
</organism>
<keyword evidence="1" id="KW-0472">Membrane</keyword>
<accession>A0A0G4K2H6</accession>
<feature type="transmembrane region" description="Helical" evidence="1">
    <location>
        <begin position="25"/>
        <end position="44"/>
    </location>
</feature>
<name>A0A0G4K2H6_9GAMM</name>
<evidence type="ECO:0000313" key="2">
    <source>
        <dbReference type="EMBL" id="CPR21367.1"/>
    </source>
</evidence>
<reference evidence="3" key="1">
    <citation type="submission" date="2015-01" db="EMBL/GenBank/DDBJ databases">
        <authorList>
            <person name="Paterson Steve"/>
        </authorList>
    </citation>
    <scope>NUCLEOTIDE SEQUENCE [LARGE SCALE GENOMIC DNA]</scope>
    <source>
        <strain evidence="3">OBR1</strain>
    </source>
</reference>
<evidence type="ECO:0000313" key="3">
    <source>
        <dbReference type="Proteomes" id="UP000044377"/>
    </source>
</evidence>
<dbReference type="AlphaFoldDB" id="A0A0G4K2H6"/>
<keyword evidence="3" id="KW-1185">Reference proteome</keyword>
<proteinExistence type="predicted"/>
<protein>
    <submittedName>
        <fullName evidence="2">Uncharacterized protein</fullName>
    </submittedName>
</protein>